<evidence type="ECO:0000313" key="1">
    <source>
        <dbReference type="EMBL" id="MFD2760448.1"/>
    </source>
</evidence>
<evidence type="ECO:0000313" key="2">
    <source>
        <dbReference type="Proteomes" id="UP001597502"/>
    </source>
</evidence>
<dbReference type="Proteomes" id="UP001597502">
    <property type="component" value="Unassembled WGS sequence"/>
</dbReference>
<protein>
    <submittedName>
        <fullName evidence="1">FbpB family small basic protein</fullName>
    </submittedName>
</protein>
<sequence length="40" mass="4797">MRAQTNIEKLIEQNKKDLLNDKEALMAIEQKIDEKYSKQF</sequence>
<accession>A0ABW5V385</accession>
<name>A0ABW5V385_9BACI</name>
<dbReference type="Pfam" id="PF13040">
    <property type="entry name" value="Fur_reg_FbpB"/>
    <property type="match status" value="1"/>
</dbReference>
<gene>
    <name evidence="1" type="ORF">ACFSUO_05620</name>
</gene>
<organism evidence="1 2">
    <name type="scientific">Lentibacillus juripiscarius</name>
    <dbReference type="NCBI Taxonomy" id="257446"/>
    <lineage>
        <taxon>Bacteria</taxon>
        <taxon>Bacillati</taxon>
        <taxon>Bacillota</taxon>
        <taxon>Bacilli</taxon>
        <taxon>Bacillales</taxon>
        <taxon>Bacillaceae</taxon>
        <taxon>Lentibacillus</taxon>
    </lineage>
</organism>
<reference evidence="2" key="1">
    <citation type="journal article" date="2019" name="Int. J. Syst. Evol. Microbiol.">
        <title>The Global Catalogue of Microorganisms (GCM) 10K type strain sequencing project: providing services to taxonomists for standard genome sequencing and annotation.</title>
        <authorList>
            <consortium name="The Broad Institute Genomics Platform"/>
            <consortium name="The Broad Institute Genome Sequencing Center for Infectious Disease"/>
            <person name="Wu L."/>
            <person name="Ma J."/>
        </authorList>
    </citation>
    <scope>NUCLEOTIDE SEQUENCE [LARGE SCALE GENOMIC DNA]</scope>
    <source>
        <strain evidence="2">TISTR 1535</strain>
    </source>
</reference>
<proteinExistence type="predicted"/>
<dbReference type="InterPro" id="IPR025004">
    <property type="entry name" value="SenN/SenS"/>
</dbReference>
<comment type="caution">
    <text evidence="1">The sequence shown here is derived from an EMBL/GenBank/DDBJ whole genome shotgun (WGS) entry which is preliminary data.</text>
</comment>
<keyword evidence="2" id="KW-1185">Reference proteome</keyword>
<dbReference type="EMBL" id="JBHUNA010000009">
    <property type="protein sequence ID" value="MFD2760448.1"/>
    <property type="molecule type" value="Genomic_DNA"/>
</dbReference>
<dbReference type="RefSeq" id="WP_382391938.1">
    <property type="nucleotide sequence ID" value="NZ_JBHUNA010000009.1"/>
</dbReference>